<evidence type="ECO:0000256" key="2">
    <source>
        <dbReference type="SAM" id="Phobius"/>
    </source>
</evidence>
<sequence length="336" mass="36212">MTSDDSQPSAAKQTVGEKLKEARQKQGLSVAQIAEKQHLRSCIISDLEKGDYSQVDNELFIKGYVRTYATQVGLDADAIVSELDQELEPLRIEKEREIEANPLVDIERKKRKKRRIAKIVVAIIVALVVAATVVTVAIPKLTSGGPDAESPAAASETVSQAEDRNTSELESSADVEDTAAQETSVYQGEPDTHNAETPDFTPDALETDVGGADEQALLDEPEAAVETVQDPPPDIAQTAEPILAEAPMMDNQSPTSGVLEITFNDSCWVQVLDKSGNRLESSLQTGGDTLRVSGAAPLQVVIGAVDAVDTIQFQGEPVEIEDYPVRNNRSEFTLTI</sequence>
<dbReference type="PANTHER" id="PTHR34475:SF1">
    <property type="entry name" value="CYTOSKELETON PROTEIN RODZ"/>
    <property type="match status" value="1"/>
</dbReference>
<feature type="transmembrane region" description="Helical" evidence="2">
    <location>
        <begin position="116"/>
        <end position="138"/>
    </location>
</feature>
<dbReference type="InterPro" id="IPR050400">
    <property type="entry name" value="Bact_Cytoskel_RodZ"/>
</dbReference>
<gene>
    <name evidence="4" type="ORF">HLV39_04335</name>
</gene>
<dbReference type="SUPFAM" id="SSF47413">
    <property type="entry name" value="lambda repressor-like DNA-binding domains"/>
    <property type="match status" value="1"/>
</dbReference>
<dbReference type="InterPro" id="IPR010982">
    <property type="entry name" value="Lambda_DNA-bd_dom_sf"/>
</dbReference>
<evidence type="ECO:0000313" key="4">
    <source>
        <dbReference type="EMBL" id="NWN90725.1"/>
    </source>
</evidence>
<dbReference type="Proteomes" id="UP000536442">
    <property type="component" value="Unassembled WGS sequence"/>
</dbReference>
<dbReference type="InterPro" id="IPR001387">
    <property type="entry name" value="Cro/C1-type_HTH"/>
</dbReference>
<accession>A0A851HUS3</accession>
<feature type="region of interest" description="Disordered" evidence="1">
    <location>
        <begin position="142"/>
        <end position="207"/>
    </location>
</feature>
<dbReference type="CDD" id="cd00093">
    <property type="entry name" value="HTH_XRE"/>
    <property type="match status" value="1"/>
</dbReference>
<reference evidence="4 5" key="1">
    <citation type="submission" date="2020-03" db="EMBL/GenBank/DDBJ databases">
        <title>Metagenomic, metatranscriptomic, and metabolomic analyses revealed the key microbes and metabolic features during the fermentation of ganjang, Korean traditional soy sauce.</title>
        <authorList>
            <person name="Chun B.H."/>
            <person name="Jeon C.O."/>
        </authorList>
    </citation>
    <scope>NUCLEOTIDE SEQUENCE [LARGE SCALE GENOMIC DNA]</scope>
    <source>
        <strain evidence="4 5">KG14</strain>
    </source>
</reference>
<evidence type="ECO:0000256" key="1">
    <source>
        <dbReference type="SAM" id="MobiDB-lite"/>
    </source>
</evidence>
<evidence type="ECO:0000313" key="5">
    <source>
        <dbReference type="Proteomes" id="UP000536442"/>
    </source>
</evidence>
<evidence type="ECO:0000259" key="3">
    <source>
        <dbReference type="Pfam" id="PF13464"/>
    </source>
</evidence>
<protein>
    <submittedName>
        <fullName evidence="4">DUF4115 domain-containing protein</fullName>
    </submittedName>
</protein>
<feature type="domain" description="Cytoskeleton protein RodZ-like C-terminal" evidence="3">
    <location>
        <begin position="260"/>
        <end position="333"/>
    </location>
</feature>
<dbReference type="GO" id="GO:0003677">
    <property type="term" value="F:DNA binding"/>
    <property type="evidence" value="ECO:0007669"/>
    <property type="project" value="InterPro"/>
</dbReference>
<dbReference type="Pfam" id="PF13413">
    <property type="entry name" value="HTH_25"/>
    <property type="match status" value="1"/>
</dbReference>
<proteinExistence type="predicted"/>
<keyword evidence="2" id="KW-1133">Transmembrane helix</keyword>
<dbReference type="EMBL" id="JABEVQ010000002">
    <property type="protein sequence ID" value="NWN90725.1"/>
    <property type="molecule type" value="Genomic_DNA"/>
</dbReference>
<organism evidence="4 5">
    <name type="scientific">Marinobacter adhaerens</name>
    <dbReference type="NCBI Taxonomy" id="1033846"/>
    <lineage>
        <taxon>Bacteria</taxon>
        <taxon>Pseudomonadati</taxon>
        <taxon>Pseudomonadota</taxon>
        <taxon>Gammaproteobacteria</taxon>
        <taxon>Pseudomonadales</taxon>
        <taxon>Marinobacteraceae</taxon>
        <taxon>Marinobacter</taxon>
    </lineage>
</organism>
<dbReference type="InterPro" id="IPR025194">
    <property type="entry name" value="RodZ-like_C"/>
</dbReference>
<dbReference type="PANTHER" id="PTHR34475">
    <property type="match status" value="1"/>
</dbReference>
<keyword evidence="5" id="KW-1185">Reference proteome</keyword>
<name>A0A851HUS3_9GAMM</name>
<dbReference type="AlphaFoldDB" id="A0A851HUS3"/>
<keyword evidence="2" id="KW-0812">Transmembrane</keyword>
<comment type="caution">
    <text evidence="4">The sequence shown here is derived from an EMBL/GenBank/DDBJ whole genome shotgun (WGS) entry which is preliminary data.</text>
</comment>
<keyword evidence="2" id="KW-0472">Membrane</keyword>
<dbReference type="Gene3D" id="1.10.260.40">
    <property type="entry name" value="lambda repressor-like DNA-binding domains"/>
    <property type="match status" value="1"/>
</dbReference>
<dbReference type="Pfam" id="PF13464">
    <property type="entry name" value="RodZ_C"/>
    <property type="match status" value="1"/>
</dbReference>